<feature type="region of interest" description="Disordered" evidence="2">
    <location>
        <begin position="208"/>
        <end position="321"/>
    </location>
</feature>
<evidence type="ECO:0000256" key="1">
    <source>
        <dbReference type="SAM" id="Coils"/>
    </source>
</evidence>
<dbReference type="Proteomes" id="UP000774617">
    <property type="component" value="Unassembled WGS sequence"/>
</dbReference>
<protein>
    <submittedName>
        <fullName evidence="3">Uncharacterized protein</fullName>
    </submittedName>
</protein>
<evidence type="ECO:0000313" key="3">
    <source>
        <dbReference type="EMBL" id="KAH7018730.1"/>
    </source>
</evidence>
<feature type="compositionally biased region" description="Low complexity" evidence="2">
    <location>
        <begin position="296"/>
        <end position="310"/>
    </location>
</feature>
<feature type="compositionally biased region" description="Polar residues" evidence="2">
    <location>
        <begin position="276"/>
        <end position="288"/>
    </location>
</feature>
<accession>A0ABQ8FRY3</accession>
<name>A0ABQ8FRY3_9PEZI</name>
<keyword evidence="4" id="KW-1185">Reference proteome</keyword>
<proteinExistence type="predicted"/>
<feature type="coiled-coil region" evidence="1">
    <location>
        <begin position="323"/>
        <end position="397"/>
    </location>
</feature>
<comment type="caution">
    <text evidence="3">The sequence shown here is derived from an EMBL/GenBank/DDBJ whole genome shotgun (WGS) entry which is preliminary data.</text>
</comment>
<keyword evidence="1" id="KW-0175">Coiled coil</keyword>
<gene>
    <name evidence="3" type="ORF">B0J12DRAFT_790603</name>
</gene>
<evidence type="ECO:0000313" key="4">
    <source>
        <dbReference type="Proteomes" id="UP000774617"/>
    </source>
</evidence>
<reference evidence="3 4" key="1">
    <citation type="journal article" date="2021" name="Nat. Commun.">
        <title>Genetic determinants of endophytism in the Arabidopsis root mycobiome.</title>
        <authorList>
            <person name="Mesny F."/>
            <person name="Miyauchi S."/>
            <person name="Thiergart T."/>
            <person name="Pickel B."/>
            <person name="Atanasova L."/>
            <person name="Karlsson M."/>
            <person name="Huettel B."/>
            <person name="Barry K.W."/>
            <person name="Haridas S."/>
            <person name="Chen C."/>
            <person name="Bauer D."/>
            <person name="Andreopoulos W."/>
            <person name="Pangilinan J."/>
            <person name="LaButti K."/>
            <person name="Riley R."/>
            <person name="Lipzen A."/>
            <person name="Clum A."/>
            <person name="Drula E."/>
            <person name="Henrissat B."/>
            <person name="Kohler A."/>
            <person name="Grigoriev I.V."/>
            <person name="Martin F.M."/>
            <person name="Hacquard S."/>
        </authorList>
    </citation>
    <scope>NUCLEOTIDE SEQUENCE [LARGE SCALE GENOMIC DNA]</scope>
    <source>
        <strain evidence="3 4">MPI-SDFR-AT-0080</strain>
    </source>
</reference>
<organism evidence="3 4">
    <name type="scientific">Macrophomina phaseolina</name>
    <dbReference type="NCBI Taxonomy" id="35725"/>
    <lineage>
        <taxon>Eukaryota</taxon>
        <taxon>Fungi</taxon>
        <taxon>Dikarya</taxon>
        <taxon>Ascomycota</taxon>
        <taxon>Pezizomycotina</taxon>
        <taxon>Dothideomycetes</taxon>
        <taxon>Dothideomycetes incertae sedis</taxon>
        <taxon>Botryosphaeriales</taxon>
        <taxon>Botryosphaeriaceae</taxon>
        <taxon>Macrophomina</taxon>
    </lineage>
</organism>
<sequence>MNLEKVYRSVMPTRRGRPTSSDWLLHNKIVLVETGTHFVDFKLSVKFDEDRREALLNIRGSFEIEGFDEPQTLCLLIRPEILKQNGILLNHGPVPPEVTAWFTRKNAVTSDDDMLALTLQLNRTAPILVPISVKSISLTTGSCDRLAGFRTLCQALTINIYLTSRSVTAKQQNCLQTLVKLSTEGQLAGSPLDLRRLGGGQGMQEADWHIFSTSGPPPSYAQQSSGEDEHGPAANKRPRKNSSSASPARPAKKRDKHSRVWSHPAFPGAHTHVSDSEINPSSCVTSPASPHEEDQQQSGQMQASSGAQSGKKPRQSPSEQAHLAAIEAQLSLLTKEVTDMRSKVRAPSVDPQETTDESINHRLDRVERELDALRSQVHQMESRLDRNESRFEELAEEVVRRVIDEEELVSEERLEVRLDDAEYLMTKEWEAMLEEDHEGMKDELKAEIDRKVDAVEDILYFNLRTAAITFDFCSL</sequence>
<feature type="compositionally biased region" description="Basic residues" evidence="2">
    <location>
        <begin position="250"/>
        <end position="260"/>
    </location>
</feature>
<evidence type="ECO:0000256" key="2">
    <source>
        <dbReference type="SAM" id="MobiDB-lite"/>
    </source>
</evidence>
<dbReference type="EMBL" id="JAGTJR010000069">
    <property type="protein sequence ID" value="KAH7018730.1"/>
    <property type="molecule type" value="Genomic_DNA"/>
</dbReference>